<gene>
    <name evidence="1" type="ORF">ACEG43_46330</name>
</gene>
<accession>A0ABV4SYX8</accession>
<sequence>MATDAPCTVTNTATFTDAANQETVTANDPTIITGGDCNGGGGNGDGGSILPINLSGLFRFSPRFFGGFWSLSGTVVRP</sequence>
<dbReference type="RefSeq" id="WP_372567272.1">
    <property type="nucleotide sequence ID" value="NZ_JBGOSP010000060.1"/>
</dbReference>
<dbReference type="EMBL" id="JBGOSP010000060">
    <property type="protein sequence ID" value="MFA3843446.1"/>
    <property type="molecule type" value="Genomic_DNA"/>
</dbReference>
<name>A0ABV4SYX8_9ACTN</name>
<dbReference type="Proteomes" id="UP001571476">
    <property type="component" value="Unassembled WGS sequence"/>
</dbReference>
<protein>
    <submittedName>
        <fullName evidence="1">Uncharacterized protein</fullName>
    </submittedName>
</protein>
<proteinExistence type="predicted"/>
<evidence type="ECO:0000313" key="2">
    <source>
        <dbReference type="Proteomes" id="UP001571476"/>
    </source>
</evidence>
<organism evidence="1 2">
    <name type="scientific">Streptomyces aureus</name>
    <dbReference type="NCBI Taxonomy" id="193461"/>
    <lineage>
        <taxon>Bacteria</taxon>
        <taxon>Bacillati</taxon>
        <taxon>Actinomycetota</taxon>
        <taxon>Actinomycetes</taxon>
        <taxon>Kitasatosporales</taxon>
        <taxon>Streptomycetaceae</taxon>
        <taxon>Streptomyces</taxon>
    </lineage>
</organism>
<evidence type="ECO:0000313" key="1">
    <source>
        <dbReference type="EMBL" id="MFA3843446.1"/>
    </source>
</evidence>
<reference evidence="1 2" key="1">
    <citation type="submission" date="2024-08" db="EMBL/GenBank/DDBJ databases">
        <title>Genome sequence of Streptomyces aureus CACIA-1.46HGO.</title>
        <authorList>
            <person name="Evangelista-Martinez Z."/>
        </authorList>
    </citation>
    <scope>NUCLEOTIDE SEQUENCE [LARGE SCALE GENOMIC DNA]</scope>
    <source>
        <strain evidence="1 2">CACIA-1.46HGO</strain>
    </source>
</reference>
<keyword evidence="2" id="KW-1185">Reference proteome</keyword>
<comment type="caution">
    <text evidence="1">The sequence shown here is derived from an EMBL/GenBank/DDBJ whole genome shotgun (WGS) entry which is preliminary data.</text>
</comment>